<keyword evidence="12 16" id="KW-0479">Metal-binding</keyword>
<evidence type="ECO:0000256" key="7">
    <source>
        <dbReference type="ARBA" id="ARBA00022448"/>
    </source>
</evidence>
<evidence type="ECO:0000256" key="1">
    <source>
        <dbReference type="ARBA" id="ARBA00000683"/>
    </source>
</evidence>
<evidence type="ECO:0000259" key="20">
    <source>
        <dbReference type="Pfam" id="PF00391"/>
    </source>
</evidence>
<feature type="binding site" evidence="18">
    <location>
        <position position="307"/>
    </location>
    <ligand>
        <name>phosphoenolpyruvate</name>
        <dbReference type="ChEBI" id="CHEBI:58702"/>
    </ligand>
</feature>
<feature type="binding site" evidence="19">
    <location>
        <position position="442"/>
    </location>
    <ligand>
        <name>Mg(2+)</name>
        <dbReference type="ChEBI" id="CHEBI:18420"/>
    </ligand>
</feature>
<dbReference type="Pfam" id="PF02896">
    <property type="entry name" value="PEP-utilizers_C"/>
    <property type="match status" value="1"/>
</dbReference>
<dbReference type="PIRSF" id="PIRSF000732">
    <property type="entry name" value="PTS_enzyme_I"/>
    <property type="match status" value="1"/>
</dbReference>
<dbReference type="InterPro" id="IPR018274">
    <property type="entry name" value="PEP_util_AS"/>
</dbReference>
<dbReference type="InterPro" id="IPR050499">
    <property type="entry name" value="PEP-utilizing_PTS_enzyme"/>
</dbReference>
<keyword evidence="14 16" id="KW-0460">Magnesium</keyword>
<comment type="catalytic activity">
    <reaction evidence="1 16">
        <text>L-histidyl-[protein] + phosphoenolpyruvate = N(pros)-phospho-L-histidyl-[protein] + pyruvate</text>
        <dbReference type="Rhea" id="RHEA:23880"/>
        <dbReference type="Rhea" id="RHEA-COMP:9745"/>
        <dbReference type="Rhea" id="RHEA-COMP:9746"/>
        <dbReference type="ChEBI" id="CHEBI:15361"/>
        <dbReference type="ChEBI" id="CHEBI:29979"/>
        <dbReference type="ChEBI" id="CHEBI:58702"/>
        <dbReference type="ChEBI" id="CHEBI:64837"/>
        <dbReference type="EC" id="2.7.3.9"/>
    </reaction>
</comment>
<evidence type="ECO:0000256" key="9">
    <source>
        <dbReference type="ARBA" id="ARBA00022597"/>
    </source>
</evidence>
<dbReference type="AlphaFoldDB" id="A0A8J6QYX5"/>
<keyword evidence="8 16" id="KW-0963">Cytoplasm</keyword>
<evidence type="ECO:0000256" key="14">
    <source>
        <dbReference type="ARBA" id="ARBA00022842"/>
    </source>
</evidence>
<evidence type="ECO:0000259" key="22">
    <source>
        <dbReference type="Pfam" id="PF05524"/>
    </source>
</evidence>
<evidence type="ECO:0000256" key="13">
    <source>
        <dbReference type="ARBA" id="ARBA00022777"/>
    </source>
</evidence>
<dbReference type="GO" id="GO:0008965">
    <property type="term" value="F:phosphoenolpyruvate-protein phosphotransferase activity"/>
    <property type="evidence" value="ECO:0007669"/>
    <property type="project" value="UniProtKB-EC"/>
</dbReference>
<dbReference type="Gene3D" id="1.10.274.10">
    <property type="entry name" value="PtsI, HPr-binding domain"/>
    <property type="match status" value="1"/>
</dbReference>
<sequence>MVLEKNRSTEDIYLVGIGVSPGIAIGQVNLLDHRYPVYEFFIEADEIDAEIERFRHAVAQAATQLQRIKERVSGQVHLREHLYILDTHKLILEDEMLVGATETAIRTQRNAESALRQVLKNLRSLFDNIEDEYLRERRSDVDAVGERLLRILCGAAEQLTSRVEKESIIVAHDLSPAETMQVDRSRVLGFLTDKGGRTSHTAILARSLDIPAVVGLETITSQVEDRQTIIVDGESGIVILNPSTATINEYQDRKKHLAQLAQELEDYRNLEAVTTDGVRISLCGNLEMESEFKLAHKHGVEGIGLYRTEFLYLGRQQPPTEEEQFEAYCSALDKIGGQPITIRTLDIGGDKFVAGLNLDDEANPAMGLRAIRFSLQEENLFRVQLRAILRASGRGPVRIMFPMISGVAEIRACKRILREVITELEQEGLACNPDIPVGIMIETPSAVMIAPFLAQEVDFFSIGTNDLIQYFLAVDRGNQHVAYLYDPFHPAILRALKMTCDAAHAAGISVCICGEMAGEPLYTLVLIGLGLDGLSMNPSCVPRVKRVLRHVSKQQGEALVEKLLQLPTSKEVSATIDQQMRVLLPDLFARPLL</sequence>
<dbReference type="Gene3D" id="3.50.30.10">
    <property type="entry name" value="Phosphohistidine domain"/>
    <property type="match status" value="1"/>
</dbReference>
<evidence type="ECO:0000256" key="19">
    <source>
        <dbReference type="PIRSR" id="PIRSR000732-3"/>
    </source>
</evidence>
<comment type="similarity">
    <text evidence="4 16">Belongs to the PEP-utilizing enzyme family.</text>
</comment>
<feature type="binding site" evidence="18">
    <location>
        <position position="476"/>
    </location>
    <ligand>
        <name>phosphoenolpyruvate</name>
        <dbReference type="ChEBI" id="CHEBI:58702"/>
    </ligand>
</feature>
<feature type="active site" description="Tele-phosphohistidine intermediate" evidence="17">
    <location>
        <position position="200"/>
    </location>
</feature>
<dbReference type="PANTHER" id="PTHR46244">
    <property type="entry name" value="PHOSPHOENOLPYRUVATE-PROTEIN PHOSPHOTRANSFERASE"/>
    <property type="match status" value="1"/>
</dbReference>
<feature type="domain" description="PEP-utilising enzyme C-terminal" evidence="21">
    <location>
        <begin position="263"/>
        <end position="551"/>
    </location>
</feature>
<evidence type="ECO:0000256" key="18">
    <source>
        <dbReference type="PIRSR" id="PIRSR000732-2"/>
    </source>
</evidence>
<evidence type="ECO:0000256" key="3">
    <source>
        <dbReference type="ARBA" id="ARBA00004496"/>
    </source>
</evidence>
<dbReference type="InterPro" id="IPR000121">
    <property type="entry name" value="PEP_util_C"/>
</dbReference>
<comment type="cofactor">
    <cofactor evidence="2 16 19">
        <name>Mg(2+)</name>
        <dbReference type="ChEBI" id="CHEBI:18420"/>
    </cofactor>
</comment>
<feature type="binding site" evidence="19">
    <location>
        <position position="466"/>
    </location>
    <ligand>
        <name>Mg(2+)</name>
        <dbReference type="ChEBI" id="CHEBI:18420"/>
    </ligand>
</feature>
<evidence type="ECO:0000256" key="15">
    <source>
        <dbReference type="ARBA" id="ARBA00033235"/>
    </source>
</evidence>
<dbReference type="InterPro" id="IPR036637">
    <property type="entry name" value="Phosphohistidine_dom_sf"/>
</dbReference>
<dbReference type="InterPro" id="IPR015813">
    <property type="entry name" value="Pyrv/PenolPyrv_kinase-like_dom"/>
</dbReference>
<dbReference type="NCBIfam" id="TIGR01417">
    <property type="entry name" value="PTS_I_fam"/>
    <property type="match status" value="1"/>
</dbReference>
<evidence type="ECO:0000256" key="11">
    <source>
        <dbReference type="ARBA" id="ARBA00022683"/>
    </source>
</evidence>
<reference evidence="23" key="1">
    <citation type="submission" date="2020-09" db="EMBL/GenBank/DDBJ databases">
        <title>Pelobacter alkaliphilus sp. nov., a novel anaerobic arsenate-reducing bacterium from terrestrial mud volcano.</title>
        <authorList>
            <person name="Khomyakova M.A."/>
            <person name="Merkel A.Y."/>
            <person name="Slobodkin A.I."/>
        </authorList>
    </citation>
    <scope>NUCLEOTIDE SEQUENCE</scope>
    <source>
        <strain evidence="23">M08fum</strain>
    </source>
</reference>
<dbReference type="RefSeq" id="WP_191157428.1">
    <property type="nucleotide sequence ID" value="NZ_JACWUN010000018.1"/>
</dbReference>
<feature type="binding site" evidence="18">
    <location>
        <position position="343"/>
    </location>
    <ligand>
        <name>phosphoenolpyruvate</name>
        <dbReference type="ChEBI" id="CHEBI:58702"/>
    </ligand>
</feature>
<dbReference type="Pfam" id="PF00391">
    <property type="entry name" value="PEP-utilizers"/>
    <property type="match status" value="1"/>
</dbReference>
<dbReference type="Pfam" id="PF05524">
    <property type="entry name" value="PEP-utilisers_N"/>
    <property type="match status" value="1"/>
</dbReference>
<dbReference type="InterPro" id="IPR036618">
    <property type="entry name" value="PtsI_HPr-bd_sf"/>
</dbReference>
<keyword evidence="7 16" id="KW-0813">Transport</keyword>
<keyword evidence="11 16" id="KW-0598">Phosphotransferase system</keyword>
<organism evidence="23 24">
    <name type="scientific">Pelovirga terrestris</name>
    <dbReference type="NCBI Taxonomy" id="2771352"/>
    <lineage>
        <taxon>Bacteria</taxon>
        <taxon>Pseudomonadati</taxon>
        <taxon>Thermodesulfobacteriota</taxon>
        <taxon>Desulfuromonadia</taxon>
        <taxon>Geobacterales</taxon>
        <taxon>Geobacteraceae</taxon>
        <taxon>Pelovirga</taxon>
    </lineage>
</organism>
<accession>A0A8J6QYX5</accession>
<dbReference type="Gene3D" id="3.20.20.60">
    <property type="entry name" value="Phosphoenolpyruvate-binding domains"/>
    <property type="match status" value="1"/>
</dbReference>
<protein>
    <recommendedName>
        <fullName evidence="6 16">Phosphoenolpyruvate-protein phosphotransferase</fullName>
        <ecNumber evidence="5 16">2.7.3.9</ecNumber>
    </recommendedName>
    <alternativeName>
        <fullName evidence="15 16">Phosphotransferase system, enzyme I</fullName>
    </alternativeName>
</protein>
<dbReference type="GO" id="GO:0016301">
    <property type="term" value="F:kinase activity"/>
    <property type="evidence" value="ECO:0007669"/>
    <property type="project" value="UniProtKB-KW"/>
</dbReference>
<dbReference type="GO" id="GO:0005737">
    <property type="term" value="C:cytoplasm"/>
    <property type="evidence" value="ECO:0007669"/>
    <property type="project" value="UniProtKB-SubCell"/>
</dbReference>
<dbReference type="PANTHER" id="PTHR46244:SF6">
    <property type="entry name" value="PHOSPHOENOLPYRUVATE-PROTEIN PHOSPHOTRANSFERASE"/>
    <property type="match status" value="1"/>
</dbReference>
<evidence type="ECO:0000256" key="10">
    <source>
        <dbReference type="ARBA" id="ARBA00022679"/>
    </source>
</evidence>
<feature type="active site" description="Proton donor" evidence="17">
    <location>
        <position position="513"/>
    </location>
</feature>
<comment type="subcellular location">
    <subcellularLocation>
        <location evidence="3 16">Cytoplasm</location>
    </subcellularLocation>
</comment>
<evidence type="ECO:0000256" key="4">
    <source>
        <dbReference type="ARBA" id="ARBA00007837"/>
    </source>
</evidence>
<dbReference type="GO" id="GO:0046872">
    <property type="term" value="F:metal ion binding"/>
    <property type="evidence" value="ECO:0007669"/>
    <property type="project" value="UniProtKB-KW"/>
</dbReference>
<dbReference type="PROSITE" id="PS00370">
    <property type="entry name" value="PEP_ENZYMES_PHOS_SITE"/>
    <property type="match status" value="1"/>
</dbReference>
<dbReference type="Proteomes" id="UP000632828">
    <property type="component" value="Unassembled WGS sequence"/>
</dbReference>
<gene>
    <name evidence="23" type="primary">ptsP</name>
    <name evidence="23" type="ORF">ICT70_13255</name>
</gene>
<evidence type="ECO:0000259" key="21">
    <source>
        <dbReference type="Pfam" id="PF02896"/>
    </source>
</evidence>
<dbReference type="InterPro" id="IPR040442">
    <property type="entry name" value="Pyrv_kinase-like_dom_sf"/>
</dbReference>
<dbReference type="EMBL" id="JACWUN010000018">
    <property type="protein sequence ID" value="MBD1401628.1"/>
    <property type="molecule type" value="Genomic_DNA"/>
</dbReference>
<dbReference type="EC" id="2.7.3.9" evidence="5 16"/>
<evidence type="ECO:0000256" key="16">
    <source>
        <dbReference type="PIRNR" id="PIRNR000732"/>
    </source>
</evidence>
<evidence type="ECO:0000256" key="8">
    <source>
        <dbReference type="ARBA" id="ARBA00022490"/>
    </source>
</evidence>
<evidence type="ECO:0000256" key="6">
    <source>
        <dbReference type="ARBA" id="ARBA00016544"/>
    </source>
</evidence>
<keyword evidence="9 16" id="KW-0762">Sugar transport</keyword>
<dbReference type="InterPro" id="IPR024692">
    <property type="entry name" value="PTS_EI"/>
</dbReference>
<comment type="caution">
    <text evidence="23">The sequence shown here is derived from an EMBL/GenBank/DDBJ whole genome shotgun (WGS) entry which is preliminary data.</text>
</comment>
<comment type="function">
    <text evidence="16">General (non sugar-specific) component of the phosphoenolpyruvate-dependent sugar phosphotransferase system (sugar PTS). This major carbohydrate active-transport system catalyzes the phosphorylation of incoming sugar substrates concomitantly with their translocation across the cell membrane. Enzyme I transfers the phosphoryl group from phosphoenolpyruvate (PEP) to the phosphoryl carrier protein (HPr).</text>
</comment>
<evidence type="ECO:0000313" key="23">
    <source>
        <dbReference type="EMBL" id="MBD1401628.1"/>
    </source>
</evidence>
<evidence type="ECO:0000256" key="12">
    <source>
        <dbReference type="ARBA" id="ARBA00022723"/>
    </source>
</evidence>
<keyword evidence="13 16" id="KW-0418">Kinase</keyword>
<dbReference type="SUPFAM" id="SSF52009">
    <property type="entry name" value="Phosphohistidine domain"/>
    <property type="match status" value="1"/>
</dbReference>
<dbReference type="InterPro" id="IPR006318">
    <property type="entry name" value="PTS_EI-like"/>
</dbReference>
<evidence type="ECO:0000256" key="5">
    <source>
        <dbReference type="ARBA" id="ARBA00012232"/>
    </source>
</evidence>
<dbReference type="SUPFAM" id="SSF51621">
    <property type="entry name" value="Phosphoenolpyruvate/pyruvate domain"/>
    <property type="match status" value="1"/>
</dbReference>
<dbReference type="SUPFAM" id="SSF47831">
    <property type="entry name" value="Enzyme I of the PEP:sugar phosphotransferase system HPr-binding (sub)domain"/>
    <property type="match status" value="1"/>
</dbReference>
<dbReference type="PRINTS" id="PR01736">
    <property type="entry name" value="PHPHTRNFRASE"/>
</dbReference>
<keyword evidence="24" id="KW-1185">Reference proteome</keyword>
<proteinExistence type="inferred from homology"/>
<keyword evidence="10 16" id="KW-0808">Transferase</keyword>
<name>A0A8J6QYX5_9BACT</name>
<feature type="domain" description="PEP-utilising enzyme mobile" evidence="20">
    <location>
        <begin position="164"/>
        <end position="236"/>
    </location>
</feature>
<dbReference type="InterPro" id="IPR008279">
    <property type="entry name" value="PEP-util_enz_mobile_dom"/>
</dbReference>
<dbReference type="GO" id="GO:0009401">
    <property type="term" value="P:phosphoenolpyruvate-dependent sugar phosphotransferase system"/>
    <property type="evidence" value="ECO:0007669"/>
    <property type="project" value="UniProtKB-KW"/>
</dbReference>
<dbReference type="InterPro" id="IPR008731">
    <property type="entry name" value="PTS_EIN"/>
</dbReference>
<evidence type="ECO:0000256" key="2">
    <source>
        <dbReference type="ARBA" id="ARBA00001946"/>
    </source>
</evidence>
<evidence type="ECO:0000256" key="17">
    <source>
        <dbReference type="PIRSR" id="PIRSR000732-1"/>
    </source>
</evidence>
<feature type="domain" description="Phosphotransferase system enzyme I N-terminal" evidence="22">
    <location>
        <begin position="16"/>
        <end position="137"/>
    </location>
</feature>
<feature type="binding site" evidence="18">
    <location>
        <begin position="465"/>
        <end position="466"/>
    </location>
    <ligand>
        <name>phosphoenolpyruvate</name>
        <dbReference type="ChEBI" id="CHEBI:58702"/>
    </ligand>
</feature>
<evidence type="ECO:0000313" key="24">
    <source>
        <dbReference type="Proteomes" id="UP000632828"/>
    </source>
</evidence>